<protein>
    <submittedName>
        <fullName evidence="1">Uncharacterized protein</fullName>
    </submittedName>
</protein>
<keyword evidence="2" id="KW-1185">Reference proteome</keyword>
<proteinExistence type="predicted"/>
<sequence length="49" mass="5375">MHTQLRAACIKLEELEEHVVAAYVGHAIALVEERFGIGGDHDDDEPDAC</sequence>
<dbReference type="Proteomes" id="UP000763641">
    <property type="component" value="Unassembled WGS sequence"/>
</dbReference>
<organism evidence="1 2">
    <name type="scientific">Sphingomonas longa</name>
    <dbReference type="NCBI Taxonomy" id="2778730"/>
    <lineage>
        <taxon>Bacteria</taxon>
        <taxon>Pseudomonadati</taxon>
        <taxon>Pseudomonadota</taxon>
        <taxon>Alphaproteobacteria</taxon>
        <taxon>Sphingomonadales</taxon>
        <taxon>Sphingomonadaceae</taxon>
        <taxon>Sphingomonas</taxon>
    </lineage>
</organism>
<accession>A0ABS2DA12</accession>
<dbReference type="EMBL" id="JAFEMC010000003">
    <property type="protein sequence ID" value="MBM6576916.1"/>
    <property type="molecule type" value="Genomic_DNA"/>
</dbReference>
<comment type="caution">
    <text evidence="1">The sequence shown here is derived from an EMBL/GenBank/DDBJ whole genome shotgun (WGS) entry which is preliminary data.</text>
</comment>
<evidence type="ECO:0000313" key="1">
    <source>
        <dbReference type="EMBL" id="MBM6576916.1"/>
    </source>
</evidence>
<evidence type="ECO:0000313" key="2">
    <source>
        <dbReference type="Proteomes" id="UP000763641"/>
    </source>
</evidence>
<dbReference type="RefSeq" id="WP_204199025.1">
    <property type="nucleotide sequence ID" value="NZ_JAFEMC010000003.1"/>
</dbReference>
<name>A0ABS2DA12_9SPHN</name>
<reference evidence="1 2" key="1">
    <citation type="submission" date="2020-12" db="EMBL/GenBank/DDBJ databases">
        <title>Sphingomonas sp.</title>
        <authorList>
            <person name="Kim M.K."/>
        </authorList>
    </citation>
    <scope>NUCLEOTIDE SEQUENCE [LARGE SCALE GENOMIC DNA]</scope>
    <source>
        <strain evidence="1 2">BT552</strain>
    </source>
</reference>
<gene>
    <name evidence="1" type="ORF">ILT43_11065</name>
</gene>